<dbReference type="EMBL" id="WHPF01000006">
    <property type="protein sequence ID" value="NNV55583.1"/>
    <property type="molecule type" value="Genomic_DNA"/>
</dbReference>
<evidence type="ECO:0000259" key="2">
    <source>
        <dbReference type="Pfam" id="PF20243"/>
    </source>
</evidence>
<proteinExistence type="predicted"/>
<dbReference type="Proteomes" id="UP000598971">
    <property type="component" value="Unassembled WGS sequence"/>
</dbReference>
<evidence type="ECO:0000313" key="3">
    <source>
        <dbReference type="EMBL" id="NNV55583.1"/>
    </source>
</evidence>
<gene>
    <name evidence="3" type="ORF">GD597_08945</name>
</gene>
<feature type="domain" description="Copper-binding protein MbnP-like" evidence="2">
    <location>
        <begin position="32"/>
        <end position="221"/>
    </location>
</feature>
<sequence length="244" mass="27113">MRYCFKYVGCLVVLLILQITIVHAQQPSGHSCTIQWVHTVGNTPLQPDSFYTNAAGESFTISGFKYYISNLVLKGDGEQQYANDYFLINEADSNSKQLQLPTTLNTIQSIQFMVGVDSVKNVSGVQTGALDPAKGMFWTWNSGYIMAKLEGNAPVAKTPQHAFSYHVGGYKPQQQTVRTVVLNLPQPMVIKNNGTITIQVNILQWFIALQPLQIAQHPICHEPGPLAVQMADNYQHMFSIIPNP</sequence>
<keyword evidence="1" id="KW-0732">Signal</keyword>
<feature type="chain" id="PRO_5035228182" description="Copper-binding protein MbnP-like domain-containing protein" evidence="1">
    <location>
        <begin position="25"/>
        <end position="244"/>
    </location>
</feature>
<accession>A0A8J8FF05</accession>
<evidence type="ECO:0000313" key="4">
    <source>
        <dbReference type="Proteomes" id="UP000598971"/>
    </source>
</evidence>
<dbReference type="InterPro" id="IPR046863">
    <property type="entry name" value="MbnP-like_dom"/>
</dbReference>
<feature type="signal peptide" evidence="1">
    <location>
        <begin position="1"/>
        <end position="24"/>
    </location>
</feature>
<comment type="caution">
    <text evidence="3">The sequence shown here is derived from an EMBL/GenBank/DDBJ whole genome shotgun (WGS) entry which is preliminary data.</text>
</comment>
<dbReference type="Pfam" id="PF20243">
    <property type="entry name" value="MbnP"/>
    <property type="match status" value="1"/>
</dbReference>
<name>A0A8J8FF05_9BACT</name>
<dbReference type="RefSeq" id="WP_171607522.1">
    <property type="nucleotide sequence ID" value="NZ_WHPF01000006.1"/>
</dbReference>
<keyword evidence="4" id="KW-1185">Reference proteome</keyword>
<protein>
    <recommendedName>
        <fullName evidence="2">Copper-binding protein MbnP-like domain-containing protein</fullName>
    </recommendedName>
</protein>
<dbReference type="AlphaFoldDB" id="A0A8J8FF05"/>
<reference evidence="3" key="1">
    <citation type="submission" date="2019-10" db="EMBL/GenBank/DDBJ databases">
        <title>Draft genome sequence of Panacibacter sp. KCS-6.</title>
        <authorList>
            <person name="Yim K.J."/>
        </authorList>
    </citation>
    <scope>NUCLEOTIDE SEQUENCE</scope>
    <source>
        <strain evidence="3">KCS-6</strain>
    </source>
</reference>
<evidence type="ECO:0000256" key="1">
    <source>
        <dbReference type="SAM" id="SignalP"/>
    </source>
</evidence>
<organism evidence="3 4">
    <name type="scientific">Limnovirga soli</name>
    <dbReference type="NCBI Taxonomy" id="2656915"/>
    <lineage>
        <taxon>Bacteria</taxon>
        <taxon>Pseudomonadati</taxon>
        <taxon>Bacteroidota</taxon>
        <taxon>Chitinophagia</taxon>
        <taxon>Chitinophagales</taxon>
        <taxon>Chitinophagaceae</taxon>
        <taxon>Limnovirga</taxon>
    </lineage>
</organism>